<keyword evidence="3" id="KW-1185">Reference proteome</keyword>
<organism evidence="2 3">
    <name type="scientific">Orbilia javanica</name>
    <dbReference type="NCBI Taxonomy" id="47235"/>
    <lineage>
        <taxon>Eukaryota</taxon>
        <taxon>Fungi</taxon>
        <taxon>Dikarya</taxon>
        <taxon>Ascomycota</taxon>
        <taxon>Pezizomycotina</taxon>
        <taxon>Orbiliomycetes</taxon>
        <taxon>Orbiliales</taxon>
        <taxon>Orbiliaceae</taxon>
        <taxon>Orbilia</taxon>
    </lineage>
</organism>
<comment type="caution">
    <text evidence="2">The sequence shown here is derived from an EMBL/GenBank/DDBJ whole genome shotgun (WGS) entry which is preliminary data.</text>
</comment>
<evidence type="ECO:0000313" key="2">
    <source>
        <dbReference type="EMBL" id="KAK6334884.1"/>
    </source>
</evidence>
<sequence>MKLEETDLQKSGPPSNSDHRNLVLLTRGPTSRQGVDGHILAVGFPSEEADTPKVSENSTRDCSTATGLKAKRMLGIVTGKMGHKVIYVVLGRSTLGFYI</sequence>
<dbReference type="EMBL" id="JAVHNR010000008">
    <property type="protein sequence ID" value="KAK6334884.1"/>
    <property type="molecule type" value="Genomic_DNA"/>
</dbReference>
<dbReference type="Proteomes" id="UP001313282">
    <property type="component" value="Unassembled WGS sequence"/>
</dbReference>
<proteinExistence type="predicted"/>
<feature type="region of interest" description="Disordered" evidence="1">
    <location>
        <begin position="1"/>
        <end position="22"/>
    </location>
</feature>
<reference evidence="2 3" key="1">
    <citation type="submission" date="2019-10" db="EMBL/GenBank/DDBJ databases">
        <authorList>
            <person name="Palmer J.M."/>
        </authorList>
    </citation>
    <scope>NUCLEOTIDE SEQUENCE [LARGE SCALE GENOMIC DNA]</scope>
    <source>
        <strain evidence="2 3">TWF718</strain>
    </source>
</reference>
<name>A0AAN8NPG1_9PEZI</name>
<evidence type="ECO:0000313" key="3">
    <source>
        <dbReference type="Proteomes" id="UP001313282"/>
    </source>
</evidence>
<accession>A0AAN8NPG1</accession>
<evidence type="ECO:0000256" key="1">
    <source>
        <dbReference type="SAM" id="MobiDB-lite"/>
    </source>
</evidence>
<protein>
    <submittedName>
        <fullName evidence="2">Uncharacterized protein</fullName>
    </submittedName>
</protein>
<dbReference type="AlphaFoldDB" id="A0AAN8NPG1"/>
<gene>
    <name evidence="2" type="ORF">TWF718_010329</name>
</gene>